<sequence>MKDRKEMMALDVELPSVKYLPEPNEDLIKKGLRYLNPPKENTLADYCVMTEKNKRVLDHPSPTYISVTAKGVRLEDYVDPSSPVTAITRDEPICPEVETTNEWKMLDELPAFHFREHFKFYKPELALSEVWLFVFLKNEL</sequence>
<evidence type="ECO:0000313" key="2">
    <source>
        <dbReference type="WBParaSite" id="PSU_v2.g18192.t1"/>
    </source>
</evidence>
<proteinExistence type="predicted"/>
<accession>A0A914YD92</accession>
<organism evidence="1 2">
    <name type="scientific">Panagrolaimus superbus</name>
    <dbReference type="NCBI Taxonomy" id="310955"/>
    <lineage>
        <taxon>Eukaryota</taxon>
        <taxon>Metazoa</taxon>
        <taxon>Ecdysozoa</taxon>
        <taxon>Nematoda</taxon>
        <taxon>Chromadorea</taxon>
        <taxon>Rhabditida</taxon>
        <taxon>Tylenchina</taxon>
        <taxon>Panagrolaimomorpha</taxon>
        <taxon>Panagrolaimoidea</taxon>
        <taxon>Panagrolaimidae</taxon>
        <taxon>Panagrolaimus</taxon>
    </lineage>
</organism>
<keyword evidence="1" id="KW-1185">Reference proteome</keyword>
<name>A0A914YD92_9BILA</name>
<dbReference type="Proteomes" id="UP000887577">
    <property type="component" value="Unplaced"/>
</dbReference>
<reference evidence="2" key="1">
    <citation type="submission" date="2022-11" db="UniProtKB">
        <authorList>
            <consortium name="WormBaseParasite"/>
        </authorList>
    </citation>
    <scope>IDENTIFICATION</scope>
</reference>
<protein>
    <submittedName>
        <fullName evidence="2">Uncharacterized protein</fullName>
    </submittedName>
</protein>
<evidence type="ECO:0000313" key="1">
    <source>
        <dbReference type="Proteomes" id="UP000887577"/>
    </source>
</evidence>
<dbReference type="AlphaFoldDB" id="A0A914YD92"/>
<dbReference type="WBParaSite" id="PSU_v2.g18192.t1">
    <property type="protein sequence ID" value="PSU_v2.g18192.t1"/>
    <property type="gene ID" value="PSU_v2.g18192"/>
</dbReference>